<keyword evidence="4" id="KW-1003">Cell membrane</keyword>
<feature type="compositionally biased region" description="Basic residues" evidence="13">
    <location>
        <begin position="258"/>
        <end position="268"/>
    </location>
</feature>
<gene>
    <name evidence="12" type="primary">inx</name>
    <name evidence="14" type="ORF">B4U80_06695</name>
</gene>
<keyword evidence="7" id="KW-0965">Cell junction</keyword>
<evidence type="ECO:0000313" key="15">
    <source>
        <dbReference type="Proteomes" id="UP000288716"/>
    </source>
</evidence>
<dbReference type="OrthoDB" id="5867527at2759"/>
<keyword evidence="8 12" id="KW-1133">Transmembrane helix</keyword>
<dbReference type="PROSITE" id="PS51013">
    <property type="entry name" value="PANNEXIN"/>
    <property type="match status" value="1"/>
</dbReference>
<keyword evidence="5 12" id="KW-0812">Transmembrane</keyword>
<comment type="function">
    <text evidence="12">Structural component of the gap junctions.</text>
</comment>
<comment type="caution">
    <text evidence="14">The sequence shown here is derived from an EMBL/GenBank/DDBJ whole genome shotgun (WGS) entry which is preliminary data.</text>
</comment>
<dbReference type="EMBL" id="NCKV01005077">
    <property type="protein sequence ID" value="RWS24294.1"/>
    <property type="molecule type" value="Genomic_DNA"/>
</dbReference>
<evidence type="ECO:0000256" key="2">
    <source>
        <dbReference type="ARBA" id="ARBA00004651"/>
    </source>
</evidence>
<evidence type="ECO:0000256" key="1">
    <source>
        <dbReference type="ARBA" id="ARBA00004610"/>
    </source>
</evidence>
<evidence type="ECO:0000256" key="11">
    <source>
        <dbReference type="ARBA" id="ARBA00023303"/>
    </source>
</evidence>
<evidence type="ECO:0000256" key="13">
    <source>
        <dbReference type="SAM" id="MobiDB-lite"/>
    </source>
</evidence>
<dbReference type="GO" id="GO:0005243">
    <property type="term" value="F:gap junction channel activity"/>
    <property type="evidence" value="ECO:0007669"/>
    <property type="project" value="TreeGrafter"/>
</dbReference>
<dbReference type="Proteomes" id="UP000288716">
    <property type="component" value="Unassembled WGS sequence"/>
</dbReference>
<dbReference type="PRINTS" id="PR01262">
    <property type="entry name" value="INNEXIN"/>
</dbReference>
<name>A0A443S9Z7_9ACAR</name>
<evidence type="ECO:0000256" key="7">
    <source>
        <dbReference type="ARBA" id="ARBA00022949"/>
    </source>
</evidence>
<organism evidence="14 15">
    <name type="scientific">Leptotrombidium deliense</name>
    <dbReference type="NCBI Taxonomy" id="299467"/>
    <lineage>
        <taxon>Eukaryota</taxon>
        <taxon>Metazoa</taxon>
        <taxon>Ecdysozoa</taxon>
        <taxon>Arthropoda</taxon>
        <taxon>Chelicerata</taxon>
        <taxon>Arachnida</taxon>
        <taxon>Acari</taxon>
        <taxon>Acariformes</taxon>
        <taxon>Trombidiformes</taxon>
        <taxon>Prostigmata</taxon>
        <taxon>Anystina</taxon>
        <taxon>Parasitengona</taxon>
        <taxon>Trombiculoidea</taxon>
        <taxon>Trombiculidae</taxon>
        <taxon>Leptotrombidium</taxon>
    </lineage>
</organism>
<dbReference type="GO" id="GO:0007602">
    <property type="term" value="P:phototransduction"/>
    <property type="evidence" value="ECO:0007669"/>
    <property type="project" value="TreeGrafter"/>
</dbReference>
<dbReference type="GO" id="GO:0005921">
    <property type="term" value="C:gap junction"/>
    <property type="evidence" value="ECO:0007669"/>
    <property type="project" value="UniProtKB-SubCell"/>
</dbReference>
<evidence type="ECO:0000256" key="8">
    <source>
        <dbReference type="ARBA" id="ARBA00022989"/>
    </source>
</evidence>
<comment type="similarity">
    <text evidence="12">Belongs to the pannexin family.</text>
</comment>
<dbReference type="Pfam" id="PF00876">
    <property type="entry name" value="Innexin"/>
    <property type="match status" value="1"/>
</dbReference>
<dbReference type="STRING" id="299467.A0A443S9Z7"/>
<keyword evidence="9 12" id="KW-0406">Ion transport</keyword>
<feature type="region of interest" description="Disordered" evidence="13">
    <location>
        <begin position="250"/>
        <end position="350"/>
    </location>
</feature>
<evidence type="ECO:0000256" key="12">
    <source>
        <dbReference type="RuleBase" id="RU010713"/>
    </source>
</evidence>
<sequence length="350" mass="40992">SMLFYVPRYIWKVIEGEKLRDLITDLRDNHIASLHKFDKFRLLQDVADSMYLGSNYCMYFIFCEVLCLVHLLCQIWFTNLFLGGEFYSLGPDWYWYANSDYTTKYDPLIKIFPRFVKCTFHKYGHSGTLESLDSMCFLLMNIVNEKIYVTLWFWFFFLLCFTTLVLMFRVFYVIPYFRYQMLLSKSPSSNKIALRRLCRSVGCWFVLYFIAKNIKPSYFVDMFDELLEIHFDKKGRRILSSKFKDEVEKGNKADIKPKKQKSKSKSKSSKTIGWKTDDPSWDSKNDTAAANNDDWADSGTSTANATTNDDWGNDSTNKADEWADNPTTEPSAPADDWNNDGTTDWPTQNS</sequence>
<evidence type="ECO:0000256" key="6">
    <source>
        <dbReference type="ARBA" id="ARBA00022868"/>
    </source>
</evidence>
<keyword evidence="11 12" id="KW-0407">Ion channel</keyword>
<dbReference type="GO" id="GO:0034220">
    <property type="term" value="P:monoatomic ion transmembrane transport"/>
    <property type="evidence" value="ECO:0007669"/>
    <property type="project" value="UniProtKB-KW"/>
</dbReference>
<evidence type="ECO:0000256" key="10">
    <source>
        <dbReference type="ARBA" id="ARBA00023136"/>
    </source>
</evidence>
<reference evidence="14 15" key="1">
    <citation type="journal article" date="2018" name="Gigascience">
        <title>Genomes of trombidid mites reveal novel predicted allergens and laterally-transferred genes associated with secondary metabolism.</title>
        <authorList>
            <person name="Dong X."/>
            <person name="Chaisiri K."/>
            <person name="Xia D."/>
            <person name="Armstrong S.D."/>
            <person name="Fang Y."/>
            <person name="Donnelly M.J."/>
            <person name="Kadowaki T."/>
            <person name="McGarry J.W."/>
            <person name="Darby A.C."/>
            <person name="Makepeace B.L."/>
        </authorList>
    </citation>
    <scope>NUCLEOTIDE SEQUENCE [LARGE SCALE GENOMIC DNA]</scope>
    <source>
        <strain evidence="14">UoL-UT</strain>
    </source>
</reference>
<feature type="compositionally biased region" description="Polar residues" evidence="13">
    <location>
        <begin position="298"/>
        <end position="316"/>
    </location>
</feature>
<dbReference type="InterPro" id="IPR000990">
    <property type="entry name" value="Innexin"/>
</dbReference>
<evidence type="ECO:0000313" key="14">
    <source>
        <dbReference type="EMBL" id="RWS24294.1"/>
    </source>
</evidence>
<dbReference type="PANTHER" id="PTHR11893:SF41">
    <property type="entry name" value="INNEXIN INX2"/>
    <property type="match status" value="1"/>
</dbReference>
<dbReference type="PANTHER" id="PTHR11893">
    <property type="entry name" value="INNEXIN"/>
    <property type="match status" value="1"/>
</dbReference>
<dbReference type="GO" id="GO:0005886">
    <property type="term" value="C:plasma membrane"/>
    <property type="evidence" value="ECO:0007669"/>
    <property type="project" value="UniProtKB-SubCell"/>
</dbReference>
<evidence type="ECO:0000256" key="3">
    <source>
        <dbReference type="ARBA" id="ARBA00022448"/>
    </source>
</evidence>
<evidence type="ECO:0000256" key="5">
    <source>
        <dbReference type="ARBA" id="ARBA00022692"/>
    </source>
</evidence>
<feature type="compositionally biased region" description="Basic and acidic residues" evidence="13">
    <location>
        <begin position="275"/>
        <end position="285"/>
    </location>
</feature>
<proteinExistence type="inferred from homology"/>
<keyword evidence="6" id="KW-0303">Gap junction</keyword>
<accession>A0A443S9Z7</accession>
<dbReference type="VEuPathDB" id="VectorBase:LDEU007746"/>
<feature type="transmembrane region" description="Helical" evidence="12">
    <location>
        <begin position="56"/>
        <end position="77"/>
    </location>
</feature>
<feature type="compositionally biased region" description="Polar residues" evidence="13">
    <location>
        <begin position="339"/>
        <end position="350"/>
    </location>
</feature>
<dbReference type="AlphaFoldDB" id="A0A443S9Z7"/>
<evidence type="ECO:0000256" key="4">
    <source>
        <dbReference type="ARBA" id="ARBA00022475"/>
    </source>
</evidence>
<keyword evidence="3 12" id="KW-0813">Transport</keyword>
<comment type="subcellular location">
    <subcellularLocation>
        <location evidence="1">Cell junction</location>
        <location evidence="1">Gap junction</location>
    </subcellularLocation>
    <subcellularLocation>
        <location evidence="2 12">Cell membrane</location>
        <topology evidence="2 12">Multi-pass membrane protein</topology>
    </subcellularLocation>
</comment>
<comment type="caution">
    <text evidence="12">Lacks conserved residue(s) required for the propagation of feature annotation.</text>
</comment>
<evidence type="ECO:0000256" key="9">
    <source>
        <dbReference type="ARBA" id="ARBA00023065"/>
    </source>
</evidence>
<keyword evidence="10 12" id="KW-0472">Membrane</keyword>
<feature type="non-terminal residue" evidence="14">
    <location>
        <position position="1"/>
    </location>
</feature>
<protein>
    <recommendedName>
        <fullName evidence="12">Innexin</fullName>
    </recommendedName>
</protein>
<feature type="transmembrane region" description="Helical" evidence="12">
    <location>
        <begin position="147"/>
        <end position="172"/>
    </location>
</feature>
<keyword evidence="15" id="KW-1185">Reference proteome</keyword>